<comment type="caution">
    <text evidence="2">The sequence shown here is derived from an EMBL/GenBank/DDBJ whole genome shotgun (WGS) entry which is preliminary data.</text>
</comment>
<dbReference type="RefSeq" id="WP_302109642.1">
    <property type="nucleotide sequence ID" value="NZ_JAUKTR010000002.1"/>
</dbReference>
<protein>
    <submittedName>
        <fullName evidence="2">Cupin domain-containing protein</fullName>
    </submittedName>
</protein>
<proteinExistence type="predicted"/>
<dbReference type="CDD" id="cd02226">
    <property type="entry name" value="cupin_YdbB-like"/>
    <property type="match status" value="1"/>
</dbReference>
<organism evidence="2 3">
    <name type="scientific">Peiella sedimenti</name>
    <dbReference type="NCBI Taxonomy" id="3061083"/>
    <lineage>
        <taxon>Bacteria</taxon>
        <taxon>Pseudomonadati</taxon>
        <taxon>Pseudomonadota</taxon>
        <taxon>Alphaproteobacteria</taxon>
        <taxon>Caulobacterales</taxon>
        <taxon>Caulobacteraceae</taxon>
        <taxon>Peiella</taxon>
    </lineage>
</organism>
<dbReference type="InterPro" id="IPR014710">
    <property type="entry name" value="RmlC-like_jellyroll"/>
</dbReference>
<dbReference type="InterPro" id="IPR011051">
    <property type="entry name" value="RmlC_Cupin_sf"/>
</dbReference>
<feature type="domain" description="Cupin type-2" evidence="1">
    <location>
        <begin position="36"/>
        <end position="97"/>
    </location>
</feature>
<gene>
    <name evidence="2" type="ORF">Q0812_07235</name>
</gene>
<dbReference type="PROSITE" id="PS00725">
    <property type="entry name" value="GERMIN"/>
    <property type="match status" value="1"/>
</dbReference>
<dbReference type="InterPro" id="IPR013096">
    <property type="entry name" value="Cupin_2"/>
</dbReference>
<dbReference type="Proteomes" id="UP001169063">
    <property type="component" value="Unassembled WGS sequence"/>
</dbReference>
<name>A0ABT8SM45_9CAUL</name>
<dbReference type="EMBL" id="JAUKTR010000002">
    <property type="protein sequence ID" value="MDO1559220.1"/>
    <property type="molecule type" value="Genomic_DNA"/>
</dbReference>
<dbReference type="InterPro" id="IPR052044">
    <property type="entry name" value="PKS_Associated_Protein"/>
</dbReference>
<evidence type="ECO:0000313" key="3">
    <source>
        <dbReference type="Proteomes" id="UP001169063"/>
    </source>
</evidence>
<reference evidence="2" key="1">
    <citation type="submission" date="2023-07" db="EMBL/GenBank/DDBJ databases">
        <title>Brevundimonas soil sp. nov., isolated from the soil of chemical plant.</title>
        <authorList>
            <person name="Wu N."/>
        </authorList>
    </citation>
    <scope>NUCLEOTIDE SEQUENCE</scope>
    <source>
        <strain evidence="2">XZ-24</strain>
    </source>
</reference>
<dbReference type="PANTHER" id="PTHR36114:SF1">
    <property type="entry name" value="16.7 KDA PROTEIN IN WHIE LOCUS"/>
    <property type="match status" value="1"/>
</dbReference>
<keyword evidence="3" id="KW-1185">Reference proteome</keyword>
<dbReference type="Gene3D" id="2.60.120.10">
    <property type="entry name" value="Jelly Rolls"/>
    <property type="match status" value="1"/>
</dbReference>
<evidence type="ECO:0000313" key="2">
    <source>
        <dbReference type="EMBL" id="MDO1559220.1"/>
    </source>
</evidence>
<sequence length="123" mass="13740">MNAPVPIDLAEKFGLIHEHWRPRVAAKLNGQDVRLVKVKGVFPWHSHPDAEEMFLVWKGAFRVEFRDAVRELSPGQFIVVPRGVEHRTAADEEAEVLIFEASDVINTGDAPPSEYTAPVGETV</sequence>
<evidence type="ECO:0000259" key="1">
    <source>
        <dbReference type="Pfam" id="PF07883"/>
    </source>
</evidence>
<dbReference type="InterPro" id="IPR019780">
    <property type="entry name" value="Germin_Mn-BS"/>
</dbReference>
<dbReference type="SUPFAM" id="SSF51182">
    <property type="entry name" value="RmlC-like cupins"/>
    <property type="match status" value="1"/>
</dbReference>
<dbReference type="PANTHER" id="PTHR36114">
    <property type="entry name" value="16.7 KDA PROTEIN IN WHIE LOCUS"/>
    <property type="match status" value="1"/>
</dbReference>
<dbReference type="Pfam" id="PF07883">
    <property type="entry name" value="Cupin_2"/>
    <property type="match status" value="1"/>
</dbReference>
<accession>A0ABT8SM45</accession>